<organism evidence="1">
    <name type="scientific">[Clostridium] nexile</name>
    <dbReference type="NCBI Taxonomy" id="29361"/>
    <lineage>
        <taxon>Bacteria</taxon>
        <taxon>Bacillati</taxon>
        <taxon>Bacillota</taxon>
        <taxon>Clostridia</taxon>
        <taxon>Lachnospirales</taxon>
        <taxon>Lachnospiraceae</taxon>
        <taxon>Tyzzerella</taxon>
    </lineage>
</organism>
<dbReference type="EMBL" id="CACRTG010000001">
    <property type="protein sequence ID" value="VYS78967.1"/>
    <property type="molecule type" value="Genomic_DNA"/>
</dbReference>
<accession>A0A6N2RDL1</accession>
<dbReference type="AlphaFoldDB" id="A0A6N2RDL1"/>
<name>A0A6N2RDL1_9FIRM</name>
<evidence type="ECO:0000313" key="1">
    <source>
        <dbReference type="EMBL" id="VYS78967.1"/>
    </source>
</evidence>
<gene>
    <name evidence="1" type="ORF">CNLFYP112_00116</name>
</gene>
<sequence length="35" mass="4189">MYDYDTCSESVLSNACKKKLKMRNRRETFEELKGN</sequence>
<protein>
    <submittedName>
        <fullName evidence="1">Uncharacterized protein</fullName>
    </submittedName>
</protein>
<proteinExistence type="predicted"/>
<reference evidence="1" key="1">
    <citation type="submission" date="2019-11" db="EMBL/GenBank/DDBJ databases">
        <authorList>
            <person name="Feng L."/>
        </authorList>
    </citation>
    <scope>NUCLEOTIDE SEQUENCE</scope>
    <source>
        <strain evidence="1">CnexileLFYP112</strain>
    </source>
</reference>